<keyword evidence="2" id="KW-0813">Transport</keyword>
<dbReference type="InterPro" id="IPR051909">
    <property type="entry name" value="MFP_Cation_Efflux"/>
</dbReference>
<evidence type="ECO:0000259" key="5">
    <source>
        <dbReference type="Pfam" id="PF25975"/>
    </source>
</evidence>
<dbReference type="SUPFAM" id="SSF111369">
    <property type="entry name" value="HlyD-like secretion proteins"/>
    <property type="match status" value="1"/>
</dbReference>
<evidence type="ECO:0000256" key="1">
    <source>
        <dbReference type="ARBA" id="ARBA00009477"/>
    </source>
</evidence>
<reference evidence="7" key="1">
    <citation type="submission" date="2019-12" db="EMBL/GenBank/DDBJ databases">
        <authorList>
            <person name="Awala S.I."/>
            <person name="Rhee S.K."/>
        </authorList>
    </citation>
    <scope>NUCLEOTIDE SEQUENCE [LARGE SCALE GENOMIC DNA]</scope>
    <source>
        <strain evidence="7">IM1</strain>
    </source>
</reference>
<feature type="domain" description="CzcB-like barrel-sandwich hybrid" evidence="4">
    <location>
        <begin position="65"/>
        <end position="212"/>
    </location>
</feature>
<dbReference type="FunFam" id="2.40.420.20:FF:000006">
    <property type="entry name" value="RND family efflux transporter MFP subunit"/>
    <property type="match status" value="1"/>
</dbReference>
<sequence>MKPHFFLALACLLAAPALTADTLVKMDAQQIEHLDVRVAKPEVVDALPLAWAPARVVIPPDREFIVSAPQAGVISRIDVALGSSVVPGQVVAEMQSPDLLTLQRDLLNASTEYELARSKLNRDQKLLDEGVISRLRWQETRSAFDKAQANLRQAEQVLQASGMTAKDIEDLKRSRSISHTLALRTPIRGVLLERLATVGQRVSMLAPLFRIGNVDQLWLEIDMPQERLNEIRLKDRVELDSPRIRATIIEVSQNVRPDSQSALVRAIIDEHDDSVRAGQNINVQVMHASTDFICRVPLAAVFSEEGQQYVFVRTPEGFAVRPVKVAAVDGRKAIIHEGLTADDRVAVQGVAALKAAWTGLGGGDE</sequence>
<feature type="signal peptide" evidence="3">
    <location>
        <begin position="1"/>
        <end position="19"/>
    </location>
</feature>
<dbReference type="Gene3D" id="2.40.30.170">
    <property type="match status" value="1"/>
</dbReference>
<keyword evidence="3" id="KW-0732">Signal</keyword>
<dbReference type="AlphaFoldDB" id="A0A858QB92"/>
<name>A0A858QB92_9GAMM</name>
<proteinExistence type="inferred from homology"/>
<feature type="chain" id="PRO_5032855577" evidence="3">
    <location>
        <begin position="20"/>
        <end position="365"/>
    </location>
</feature>
<dbReference type="GO" id="GO:0016020">
    <property type="term" value="C:membrane"/>
    <property type="evidence" value="ECO:0007669"/>
    <property type="project" value="InterPro"/>
</dbReference>
<evidence type="ECO:0000259" key="4">
    <source>
        <dbReference type="Pfam" id="PF25973"/>
    </source>
</evidence>
<dbReference type="GO" id="GO:0060003">
    <property type="term" value="P:copper ion export"/>
    <property type="evidence" value="ECO:0007669"/>
    <property type="project" value="TreeGrafter"/>
</dbReference>
<dbReference type="GO" id="GO:0030288">
    <property type="term" value="C:outer membrane-bounded periplasmic space"/>
    <property type="evidence" value="ECO:0007669"/>
    <property type="project" value="TreeGrafter"/>
</dbReference>
<dbReference type="Gene3D" id="2.40.420.20">
    <property type="match status" value="1"/>
</dbReference>
<accession>A0A858QB92</accession>
<dbReference type="Pfam" id="PF25973">
    <property type="entry name" value="BSH_CzcB"/>
    <property type="match status" value="1"/>
</dbReference>
<dbReference type="EMBL" id="CP046565">
    <property type="protein sequence ID" value="QJD30985.1"/>
    <property type="molecule type" value="Genomic_DNA"/>
</dbReference>
<evidence type="ECO:0000256" key="3">
    <source>
        <dbReference type="SAM" id="SignalP"/>
    </source>
</evidence>
<evidence type="ECO:0000256" key="2">
    <source>
        <dbReference type="ARBA" id="ARBA00022448"/>
    </source>
</evidence>
<dbReference type="PANTHER" id="PTHR30097">
    <property type="entry name" value="CATION EFFLUX SYSTEM PROTEIN CUSB"/>
    <property type="match status" value="1"/>
</dbReference>
<dbReference type="NCBIfam" id="TIGR01730">
    <property type="entry name" value="RND_mfp"/>
    <property type="match status" value="1"/>
</dbReference>
<comment type="similarity">
    <text evidence="1">Belongs to the membrane fusion protein (MFP) (TC 8.A.1) family.</text>
</comment>
<dbReference type="Proteomes" id="UP000503004">
    <property type="component" value="Chromosome"/>
</dbReference>
<dbReference type="GO" id="GO:0022857">
    <property type="term" value="F:transmembrane transporter activity"/>
    <property type="evidence" value="ECO:0007669"/>
    <property type="project" value="InterPro"/>
</dbReference>
<dbReference type="GO" id="GO:0046914">
    <property type="term" value="F:transition metal ion binding"/>
    <property type="evidence" value="ECO:0007669"/>
    <property type="project" value="TreeGrafter"/>
</dbReference>
<feature type="domain" description="CzcB-like C-terminal circularly permuted SH3-like" evidence="5">
    <location>
        <begin position="295"/>
        <end position="354"/>
    </location>
</feature>
<dbReference type="InterPro" id="IPR006143">
    <property type="entry name" value="RND_pump_MFP"/>
</dbReference>
<dbReference type="KEGG" id="metu:GNH96_14180"/>
<keyword evidence="7" id="KW-1185">Reference proteome</keyword>
<dbReference type="Gene3D" id="2.40.50.100">
    <property type="match status" value="1"/>
</dbReference>
<dbReference type="InterPro" id="IPR058649">
    <property type="entry name" value="CzcB_C"/>
</dbReference>
<dbReference type="Pfam" id="PF25975">
    <property type="entry name" value="CzcB_C"/>
    <property type="match status" value="1"/>
</dbReference>
<gene>
    <name evidence="6" type="ORF">GNH96_14180</name>
</gene>
<dbReference type="GO" id="GO:0015679">
    <property type="term" value="P:plasma membrane copper ion transport"/>
    <property type="evidence" value="ECO:0007669"/>
    <property type="project" value="TreeGrafter"/>
</dbReference>
<dbReference type="PANTHER" id="PTHR30097:SF4">
    <property type="entry name" value="SLR6042 PROTEIN"/>
    <property type="match status" value="1"/>
</dbReference>
<organism evidence="6 7">
    <name type="scientific">Methylococcus geothermalis</name>
    <dbReference type="NCBI Taxonomy" id="2681310"/>
    <lineage>
        <taxon>Bacteria</taxon>
        <taxon>Pseudomonadati</taxon>
        <taxon>Pseudomonadota</taxon>
        <taxon>Gammaproteobacteria</taxon>
        <taxon>Methylococcales</taxon>
        <taxon>Methylococcaceae</taxon>
        <taxon>Methylococcus</taxon>
    </lineage>
</organism>
<evidence type="ECO:0000313" key="6">
    <source>
        <dbReference type="EMBL" id="QJD30985.1"/>
    </source>
</evidence>
<protein>
    <submittedName>
        <fullName evidence="6">Efflux RND transporter periplasmic adaptor subunit</fullName>
    </submittedName>
</protein>
<dbReference type="InterPro" id="IPR058647">
    <property type="entry name" value="BSH_CzcB-like"/>
</dbReference>
<dbReference type="RefSeq" id="WP_169604257.1">
    <property type="nucleotide sequence ID" value="NZ_CP046565.1"/>
</dbReference>
<dbReference type="Gene3D" id="1.10.287.470">
    <property type="entry name" value="Helix hairpin bin"/>
    <property type="match status" value="1"/>
</dbReference>
<evidence type="ECO:0000313" key="7">
    <source>
        <dbReference type="Proteomes" id="UP000503004"/>
    </source>
</evidence>